<organism evidence="1 2">
    <name type="scientific">Stylosanthes scabra</name>
    <dbReference type="NCBI Taxonomy" id="79078"/>
    <lineage>
        <taxon>Eukaryota</taxon>
        <taxon>Viridiplantae</taxon>
        <taxon>Streptophyta</taxon>
        <taxon>Embryophyta</taxon>
        <taxon>Tracheophyta</taxon>
        <taxon>Spermatophyta</taxon>
        <taxon>Magnoliopsida</taxon>
        <taxon>eudicotyledons</taxon>
        <taxon>Gunneridae</taxon>
        <taxon>Pentapetalae</taxon>
        <taxon>rosids</taxon>
        <taxon>fabids</taxon>
        <taxon>Fabales</taxon>
        <taxon>Fabaceae</taxon>
        <taxon>Papilionoideae</taxon>
        <taxon>50 kb inversion clade</taxon>
        <taxon>dalbergioids sensu lato</taxon>
        <taxon>Dalbergieae</taxon>
        <taxon>Pterocarpus clade</taxon>
        <taxon>Stylosanthes</taxon>
    </lineage>
</organism>
<name>A0ABU6W2Y9_9FABA</name>
<evidence type="ECO:0000313" key="1">
    <source>
        <dbReference type="EMBL" id="MED6179060.1"/>
    </source>
</evidence>
<dbReference type="Proteomes" id="UP001341840">
    <property type="component" value="Unassembled WGS sequence"/>
</dbReference>
<proteinExistence type="predicted"/>
<sequence>VVKNKRRGKRMLEILTPPFLVQRNQELNPNFRKLTRMQSLGKYKHNLEKRLTVWQHVSSVFQALLSMMF</sequence>
<feature type="non-terminal residue" evidence="1">
    <location>
        <position position="1"/>
    </location>
</feature>
<gene>
    <name evidence="1" type="ORF">PIB30_113572</name>
</gene>
<dbReference type="EMBL" id="JASCZI010160379">
    <property type="protein sequence ID" value="MED6179060.1"/>
    <property type="molecule type" value="Genomic_DNA"/>
</dbReference>
<reference evidence="1 2" key="1">
    <citation type="journal article" date="2023" name="Plants (Basel)">
        <title>Bridging the Gap: Combining Genomics and Transcriptomics Approaches to Understand Stylosanthes scabra, an Orphan Legume from the Brazilian Caatinga.</title>
        <authorList>
            <person name="Ferreira-Neto J.R.C."/>
            <person name="da Silva M.D."/>
            <person name="Binneck E."/>
            <person name="de Melo N.F."/>
            <person name="da Silva R.H."/>
            <person name="de Melo A.L.T.M."/>
            <person name="Pandolfi V."/>
            <person name="Bustamante F.O."/>
            <person name="Brasileiro-Vidal A.C."/>
            <person name="Benko-Iseppon A.M."/>
        </authorList>
    </citation>
    <scope>NUCLEOTIDE SEQUENCE [LARGE SCALE GENOMIC DNA]</scope>
    <source>
        <tissue evidence="1">Leaves</tissue>
    </source>
</reference>
<protein>
    <submittedName>
        <fullName evidence="1">Uncharacterized protein</fullName>
    </submittedName>
</protein>
<comment type="caution">
    <text evidence="1">The sequence shown here is derived from an EMBL/GenBank/DDBJ whole genome shotgun (WGS) entry which is preliminary data.</text>
</comment>
<accession>A0ABU6W2Y9</accession>
<keyword evidence="2" id="KW-1185">Reference proteome</keyword>
<evidence type="ECO:0000313" key="2">
    <source>
        <dbReference type="Proteomes" id="UP001341840"/>
    </source>
</evidence>